<evidence type="ECO:0000313" key="3">
    <source>
        <dbReference type="EMBL" id="RSM85298.1"/>
    </source>
</evidence>
<dbReference type="InterPro" id="IPR006016">
    <property type="entry name" value="UspA"/>
</dbReference>
<dbReference type="PRINTS" id="PR01438">
    <property type="entry name" value="UNVRSLSTRESS"/>
</dbReference>
<evidence type="ECO:0000259" key="2">
    <source>
        <dbReference type="Pfam" id="PF00582"/>
    </source>
</evidence>
<feature type="domain" description="UspA" evidence="2">
    <location>
        <begin position="10"/>
        <end position="148"/>
    </location>
</feature>
<name>A0A428ZBF5_KIBAR</name>
<evidence type="ECO:0000313" key="4">
    <source>
        <dbReference type="Proteomes" id="UP000287547"/>
    </source>
</evidence>
<protein>
    <submittedName>
        <fullName evidence="3">Universal stress protein</fullName>
    </submittedName>
</protein>
<gene>
    <name evidence="3" type="ORF">DMH04_17720</name>
</gene>
<dbReference type="EMBL" id="QHKI01000013">
    <property type="protein sequence ID" value="RSM85298.1"/>
    <property type="molecule type" value="Genomic_DNA"/>
</dbReference>
<dbReference type="SUPFAM" id="SSF52402">
    <property type="entry name" value="Adenine nucleotide alpha hydrolases-like"/>
    <property type="match status" value="1"/>
</dbReference>
<comment type="caution">
    <text evidence="3">The sequence shown here is derived from an EMBL/GenBank/DDBJ whole genome shotgun (WGS) entry which is preliminary data.</text>
</comment>
<organism evidence="3 4">
    <name type="scientific">Kibdelosporangium aridum</name>
    <dbReference type="NCBI Taxonomy" id="2030"/>
    <lineage>
        <taxon>Bacteria</taxon>
        <taxon>Bacillati</taxon>
        <taxon>Actinomycetota</taxon>
        <taxon>Actinomycetes</taxon>
        <taxon>Pseudonocardiales</taxon>
        <taxon>Pseudonocardiaceae</taxon>
        <taxon>Kibdelosporangium</taxon>
    </lineage>
</organism>
<dbReference type="Proteomes" id="UP000287547">
    <property type="component" value="Unassembled WGS sequence"/>
</dbReference>
<dbReference type="Pfam" id="PF00582">
    <property type="entry name" value="Usp"/>
    <property type="match status" value="1"/>
</dbReference>
<dbReference type="OrthoDB" id="6174426at2"/>
<accession>A0A428ZBF5</accession>
<dbReference type="PANTHER" id="PTHR31964:SF113">
    <property type="entry name" value="USPA DOMAIN-CONTAINING PROTEIN"/>
    <property type="match status" value="1"/>
</dbReference>
<comment type="similarity">
    <text evidence="1">Belongs to the universal stress protein A family.</text>
</comment>
<dbReference type="InterPro" id="IPR006015">
    <property type="entry name" value="Universal_stress_UspA"/>
</dbReference>
<sequence>MIGGIAVADEILVGVDRSETSISALRWAVDEAARRRTTVRAVSVHMAQGHMIVRDDSRRGIATVTTQSVHTELAEALATIVGSLDITVPVDQVVLVGRAEEVLVDMSREAALLVLGSHGDSRVLTSLTLGAVTAHCIRHAACPVVVIPRCGQRPG</sequence>
<dbReference type="InterPro" id="IPR014729">
    <property type="entry name" value="Rossmann-like_a/b/a_fold"/>
</dbReference>
<evidence type="ECO:0000256" key="1">
    <source>
        <dbReference type="ARBA" id="ARBA00008791"/>
    </source>
</evidence>
<dbReference type="Gene3D" id="3.40.50.620">
    <property type="entry name" value="HUPs"/>
    <property type="match status" value="1"/>
</dbReference>
<dbReference type="AlphaFoldDB" id="A0A428ZBF5"/>
<proteinExistence type="inferred from homology"/>
<dbReference type="PANTHER" id="PTHR31964">
    <property type="entry name" value="ADENINE NUCLEOTIDE ALPHA HYDROLASES-LIKE SUPERFAMILY PROTEIN"/>
    <property type="match status" value="1"/>
</dbReference>
<reference evidence="3 4" key="1">
    <citation type="submission" date="2018-05" db="EMBL/GenBank/DDBJ databases">
        <title>Evolution of GPA BGCs.</title>
        <authorList>
            <person name="Waglechner N."/>
            <person name="Wright G.D."/>
        </authorList>
    </citation>
    <scope>NUCLEOTIDE SEQUENCE [LARGE SCALE GENOMIC DNA]</scope>
    <source>
        <strain evidence="3 4">A82846</strain>
    </source>
</reference>